<dbReference type="GO" id="GO:0003677">
    <property type="term" value="F:DNA binding"/>
    <property type="evidence" value="ECO:0007669"/>
    <property type="project" value="UniProtKB-UniRule"/>
</dbReference>
<sequence>MSYSKDVLHREVDMSQLAKISSKGQVTIPADVRKKLHLEAGDTIVWETSEDGRIWVRRINPLDVEYLSAVSGTLSEWSSVEDDEAYRDL</sequence>
<evidence type="ECO:0000313" key="4">
    <source>
        <dbReference type="Proteomes" id="UP000008315"/>
    </source>
</evidence>
<evidence type="ECO:0000256" key="1">
    <source>
        <dbReference type="PROSITE-ProRule" id="PRU01076"/>
    </source>
</evidence>
<organism evidence="3 4">
    <name type="scientific">Methylotuvimicrobium alcaliphilum (strain DSM 19304 / NCIMB 14124 / VKM B-2133 / 20Z)</name>
    <name type="common">Methylomicrobium alcaliphilum</name>
    <dbReference type="NCBI Taxonomy" id="1091494"/>
    <lineage>
        <taxon>Bacteria</taxon>
        <taxon>Pseudomonadati</taxon>
        <taxon>Pseudomonadota</taxon>
        <taxon>Gammaproteobacteria</taxon>
        <taxon>Methylococcales</taxon>
        <taxon>Methylococcaceae</taxon>
        <taxon>Methylotuvimicrobium</taxon>
    </lineage>
</organism>
<dbReference type="Proteomes" id="UP000008315">
    <property type="component" value="Chromosome"/>
</dbReference>
<feature type="domain" description="SpoVT-AbrB" evidence="2">
    <location>
        <begin position="15"/>
        <end position="61"/>
    </location>
</feature>
<evidence type="ECO:0000313" key="3">
    <source>
        <dbReference type="EMBL" id="CCE25565.1"/>
    </source>
</evidence>
<dbReference type="SUPFAM" id="SSF89447">
    <property type="entry name" value="AbrB/MazE/MraZ-like"/>
    <property type="match status" value="1"/>
</dbReference>
<evidence type="ECO:0000259" key="2">
    <source>
        <dbReference type="PROSITE" id="PS51740"/>
    </source>
</evidence>
<dbReference type="Pfam" id="PF04014">
    <property type="entry name" value="MazE_antitoxin"/>
    <property type="match status" value="1"/>
</dbReference>
<reference evidence="4" key="1">
    <citation type="journal article" date="2012" name="J. Bacteriol.">
        <title>Genome sequence of the haloalkaliphilic methanotrophic bacterium Methylomicrobium alcaliphilum 20Z.</title>
        <authorList>
            <person name="Vuilleumier S."/>
            <person name="Khmelenina V.N."/>
            <person name="Bringel F."/>
            <person name="Reshetnikov A.S."/>
            <person name="Lajus A."/>
            <person name="Mangenot S."/>
            <person name="Rouy Z."/>
            <person name="Op den Camp H.J."/>
            <person name="Jetten M.S."/>
            <person name="Dispirito A.A."/>
            <person name="Dunfield P."/>
            <person name="Klotz M.G."/>
            <person name="Semrau J.D."/>
            <person name="Stein L.Y."/>
            <person name="Barbe V."/>
            <person name="Medigue C."/>
            <person name="Trotsenko Y.A."/>
            <person name="Kalyuzhnaya M.G."/>
        </authorList>
    </citation>
    <scope>NUCLEOTIDE SEQUENCE [LARGE SCALE GENOMIC DNA]</scope>
    <source>
        <strain evidence="4">DSM 19304 / NCIMB 14124 / VKM B-2133 / 20Z</strain>
    </source>
</reference>
<dbReference type="HOGENOM" id="CLU_168078_2_0_6"/>
<dbReference type="InterPro" id="IPR007159">
    <property type="entry name" value="SpoVT-AbrB_dom"/>
</dbReference>
<dbReference type="Gene3D" id="2.10.260.10">
    <property type="match status" value="1"/>
</dbReference>
<dbReference type="EMBL" id="FO082060">
    <property type="protein sequence ID" value="CCE25565.1"/>
    <property type="molecule type" value="Genomic_DNA"/>
</dbReference>
<keyword evidence="4" id="KW-1185">Reference proteome</keyword>
<dbReference type="PROSITE" id="PS51740">
    <property type="entry name" value="SPOVT_ABRB"/>
    <property type="match status" value="1"/>
</dbReference>
<dbReference type="AlphaFoldDB" id="G4T0G1"/>
<dbReference type="KEGG" id="mah:MEALZ_3909"/>
<keyword evidence="1" id="KW-0238">DNA-binding</keyword>
<accession>G4T0G1</accession>
<protein>
    <submittedName>
        <fullName evidence="3">Transcriptional regulator, AbrB family</fullName>
    </submittedName>
</protein>
<name>G4T0G1_META2</name>
<gene>
    <name evidence="3" type="ordered locus">MEALZ_3909</name>
</gene>
<dbReference type="SMART" id="SM00966">
    <property type="entry name" value="SpoVT_AbrB"/>
    <property type="match status" value="1"/>
</dbReference>
<dbReference type="InterPro" id="IPR037914">
    <property type="entry name" value="SpoVT-AbrB_sf"/>
</dbReference>
<dbReference type="STRING" id="1091494.MEALZ_3909"/>
<dbReference type="NCBIfam" id="TIGR01439">
    <property type="entry name" value="lp_hng_hel_AbrB"/>
    <property type="match status" value="1"/>
</dbReference>
<proteinExistence type="predicted"/>